<proteinExistence type="predicted"/>
<reference evidence="1" key="1">
    <citation type="journal article" date="2016" name="Int. J. Mol. Sci.">
        <title>Comparative genomics of the extreme acidophile Acidithiobacillus thiooxidans reveals intraspecific divergence and niche adaptation.</title>
        <authorList>
            <person name="Zhang X."/>
            <person name="Feng X."/>
            <person name="Tao J."/>
            <person name="Ma L."/>
            <person name="Xiao Y."/>
            <person name="Liang Y."/>
            <person name="Liu X."/>
            <person name="Yin H."/>
        </authorList>
    </citation>
    <scope>NUCLEOTIDE SEQUENCE [LARGE SCALE GENOMIC DNA]</scope>
    <source>
        <strain evidence="1">DXS-W</strain>
    </source>
</reference>
<dbReference type="EMBL" id="LWRY01000017">
    <property type="protein sequence ID" value="OCX75339.1"/>
    <property type="molecule type" value="Genomic_DNA"/>
</dbReference>
<name>A0A1C2JFV6_ACITH</name>
<evidence type="ECO:0000313" key="1">
    <source>
        <dbReference type="EMBL" id="OCX75339.1"/>
    </source>
</evidence>
<sequence>MPVLKPMSDAMAEQYMQIVFETMDLTVDAAWLPEIRNYFMISARLAGILETYPLAITEDLAPVFRP</sequence>
<protein>
    <recommendedName>
        <fullName evidence="3">DUF4089 domain-containing protein</fullName>
    </recommendedName>
</protein>
<keyword evidence="2" id="KW-1185">Reference proteome</keyword>
<dbReference type="Pfam" id="PF13318">
    <property type="entry name" value="AtzG-like"/>
    <property type="match status" value="1"/>
</dbReference>
<gene>
    <name evidence="1" type="ORF">A6M23_02975</name>
</gene>
<organism evidence="1 2">
    <name type="scientific">Acidithiobacillus thiooxidans</name>
    <name type="common">Thiobacillus thiooxidans</name>
    <dbReference type="NCBI Taxonomy" id="930"/>
    <lineage>
        <taxon>Bacteria</taxon>
        <taxon>Pseudomonadati</taxon>
        <taxon>Pseudomonadota</taxon>
        <taxon>Acidithiobacillia</taxon>
        <taxon>Acidithiobacillales</taxon>
        <taxon>Acidithiobacillaceae</taxon>
        <taxon>Acidithiobacillus</taxon>
    </lineage>
</organism>
<dbReference type="AlphaFoldDB" id="A0A1C2JFV6"/>
<comment type="caution">
    <text evidence="1">The sequence shown here is derived from an EMBL/GenBank/DDBJ whole genome shotgun (WGS) entry which is preliminary data.</text>
</comment>
<dbReference type="OrthoDB" id="5297181at2"/>
<evidence type="ECO:0000313" key="2">
    <source>
        <dbReference type="Proteomes" id="UP000095008"/>
    </source>
</evidence>
<dbReference type="Proteomes" id="UP000095008">
    <property type="component" value="Unassembled WGS sequence"/>
</dbReference>
<evidence type="ECO:0008006" key="3">
    <source>
        <dbReference type="Google" id="ProtNLM"/>
    </source>
</evidence>
<accession>A0A1C2JFV6</accession>
<dbReference type="RefSeq" id="WP_010641895.1">
    <property type="nucleotide sequence ID" value="NZ_DAIAWO010000064.1"/>
</dbReference>
<dbReference type="InterPro" id="IPR025148">
    <property type="entry name" value="AtzG-like"/>
</dbReference>